<gene>
    <name evidence="1" type="ORF">DMAD_06131</name>
</gene>
<accession>A0AAU9FQ85</accession>
<name>A0AAU9FQ85_DROMD</name>
<keyword evidence="2" id="KW-1185">Reference proteome</keyword>
<evidence type="ECO:0000313" key="1">
    <source>
        <dbReference type="EMBL" id="BFF97797.1"/>
    </source>
</evidence>
<proteinExistence type="predicted"/>
<dbReference type="AlphaFoldDB" id="A0AAU9FQ85"/>
<reference evidence="1 2" key="1">
    <citation type="submission" date="2024-02" db="EMBL/GenBank/DDBJ databases">
        <title>A chromosome-level genome assembly of Drosophila madeirensis, a fruit fly species endemic to Madeira island.</title>
        <authorList>
            <person name="Tomihara K."/>
            <person name="Llopart A."/>
            <person name="Yamamoto D."/>
        </authorList>
    </citation>
    <scope>NUCLEOTIDE SEQUENCE [LARGE SCALE GENOMIC DNA]</scope>
    <source>
        <strain evidence="1 2">RF1</strain>
    </source>
</reference>
<organism evidence="1 2">
    <name type="scientific">Drosophila madeirensis</name>
    <name type="common">Fruit fly</name>
    <dbReference type="NCBI Taxonomy" id="30013"/>
    <lineage>
        <taxon>Eukaryota</taxon>
        <taxon>Metazoa</taxon>
        <taxon>Ecdysozoa</taxon>
        <taxon>Arthropoda</taxon>
        <taxon>Hexapoda</taxon>
        <taxon>Insecta</taxon>
        <taxon>Pterygota</taxon>
        <taxon>Neoptera</taxon>
        <taxon>Endopterygota</taxon>
        <taxon>Diptera</taxon>
        <taxon>Brachycera</taxon>
        <taxon>Muscomorpha</taxon>
        <taxon>Ephydroidea</taxon>
        <taxon>Drosophilidae</taxon>
        <taxon>Drosophila</taxon>
        <taxon>Sophophora</taxon>
    </lineage>
</organism>
<dbReference type="Proteomes" id="UP001500889">
    <property type="component" value="Chromosome J"/>
</dbReference>
<sequence>MSNNCRSIGGLPIRKLLKTVASGPRFNLQLRNSCTDHQPLVKAFWERRIVDGTLVVPNVPDPRIHLSIKQPHRGSFDSQIEWTDFFERRQQEAKTAEELKGKRRKWRATLFMELY</sequence>
<evidence type="ECO:0000313" key="2">
    <source>
        <dbReference type="Proteomes" id="UP001500889"/>
    </source>
</evidence>
<protein>
    <submittedName>
        <fullName evidence="1">Uncharacterized protein</fullName>
    </submittedName>
</protein>
<dbReference type="EMBL" id="AP029265">
    <property type="protein sequence ID" value="BFF97797.1"/>
    <property type="molecule type" value="Genomic_DNA"/>
</dbReference>